<dbReference type="Gene3D" id="2.70.70.10">
    <property type="entry name" value="Glucose Permease (Domain IIA)"/>
    <property type="match status" value="1"/>
</dbReference>
<dbReference type="PANTHER" id="PTHR21666">
    <property type="entry name" value="PEPTIDASE-RELATED"/>
    <property type="match status" value="1"/>
</dbReference>
<evidence type="ECO:0000256" key="1">
    <source>
        <dbReference type="SAM" id="MobiDB-lite"/>
    </source>
</evidence>
<gene>
    <name evidence="3" type="ORF">NS354_03825</name>
</gene>
<dbReference type="AlphaFoldDB" id="A0A147EPR0"/>
<dbReference type="InterPro" id="IPR016047">
    <property type="entry name" value="M23ase_b-sheet_dom"/>
</dbReference>
<dbReference type="PANTHER" id="PTHR21666:SF270">
    <property type="entry name" value="MUREIN HYDROLASE ACTIVATOR ENVC"/>
    <property type="match status" value="1"/>
</dbReference>
<dbReference type="CDD" id="cd12797">
    <property type="entry name" value="M23_peptidase"/>
    <property type="match status" value="1"/>
</dbReference>
<protein>
    <submittedName>
        <fullName evidence="3">M23 family membrane bound metalloendopeptidase</fullName>
    </submittedName>
</protein>
<comment type="caution">
    <text evidence="3">The sequence shown here is derived from an EMBL/GenBank/DDBJ whole genome shotgun (WGS) entry which is preliminary data.</text>
</comment>
<dbReference type="InterPro" id="IPR011055">
    <property type="entry name" value="Dup_hybrid_motif"/>
</dbReference>
<dbReference type="OrthoDB" id="1099523at2"/>
<dbReference type="Pfam" id="PF01551">
    <property type="entry name" value="Peptidase_M23"/>
    <property type="match status" value="1"/>
</dbReference>
<reference evidence="3 4" key="1">
    <citation type="journal article" date="2016" name="Front. Microbiol.">
        <title>Genomic Resource of Rice Seed Associated Bacteria.</title>
        <authorList>
            <person name="Midha S."/>
            <person name="Bansal K."/>
            <person name="Sharma S."/>
            <person name="Kumar N."/>
            <person name="Patil P.P."/>
            <person name="Chaudhry V."/>
            <person name="Patil P.B."/>
        </authorList>
    </citation>
    <scope>NUCLEOTIDE SEQUENCE [LARGE SCALE GENOMIC DNA]</scope>
    <source>
        <strain evidence="3 4">NS354</strain>
    </source>
</reference>
<dbReference type="EMBL" id="LDRK01000018">
    <property type="protein sequence ID" value="KTR86542.1"/>
    <property type="molecule type" value="Genomic_DNA"/>
</dbReference>
<accession>A0A147EPR0</accession>
<sequence length="301" mass="31617">MPERVDPLPSTKDRMTHSAPLLDARSGDERTDRAALGPSVASPRIAHIPDAASPAAASPRATRTAVTRVCASVSVCGLVATLALPLVQQPDSADSAAASQRLFSEVSVDDLPSSLADIDVVDTDAPSPVGYSFRARSVVNYPFAAPVALTDPFGYRTAPVEQFHDAQDFGAAAGTEVLAIADGVVSEAGEATDGCGFALTIDHEIDGKQVTSRYCHMQTDSHSWEVGDAIRMGETAGRVGSTGISFGAHLHLALRVEDKPIDPMPFLAKYYRTDRSESTTPSPAPRDAESPRQDSGVESTG</sequence>
<keyword evidence="4" id="KW-1185">Reference proteome</keyword>
<dbReference type="SUPFAM" id="SSF51261">
    <property type="entry name" value="Duplicated hybrid motif"/>
    <property type="match status" value="1"/>
</dbReference>
<dbReference type="PATRIC" id="fig|1079994.3.peg.801"/>
<feature type="domain" description="M23ase beta-sheet core" evidence="2">
    <location>
        <begin position="163"/>
        <end position="263"/>
    </location>
</feature>
<name>A0A147EPR0_9MICO</name>
<dbReference type="Proteomes" id="UP000070810">
    <property type="component" value="Unassembled WGS sequence"/>
</dbReference>
<feature type="compositionally biased region" description="Basic and acidic residues" evidence="1">
    <location>
        <begin position="1"/>
        <end position="16"/>
    </location>
</feature>
<feature type="region of interest" description="Disordered" evidence="1">
    <location>
        <begin position="1"/>
        <end position="38"/>
    </location>
</feature>
<feature type="region of interest" description="Disordered" evidence="1">
    <location>
        <begin position="272"/>
        <end position="301"/>
    </location>
</feature>
<evidence type="ECO:0000313" key="3">
    <source>
        <dbReference type="EMBL" id="KTR86542.1"/>
    </source>
</evidence>
<proteinExistence type="predicted"/>
<evidence type="ECO:0000313" key="4">
    <source>
        <dbReference type="Proteomes" id="UP000070810"/>
    </source>
</evidence>
<dbReference type="InterPro" id="IPR050570">
    <property type="entry name" value="Cell_wall_metabolism_enzyme"/>
</dbReference>
<organism evidence="3 4">
    <name type="scientific">Leucobacter chromiiresistens</name>
    <dbReference type="NCBI Taxonomy" id="1079994"/>
    <lineage>
        <taxon>Bacteria</taxon>
        <taxon>Bacillati</taxon>
        <taxon>Actinomycetota</taxon>
        <taxon>Actinomycetes</taxon>
        <taxon>Micrococcales</taxon>
        <taxon>Microbacteriaceae</taxon>
        <taxon>Leucobacter</taxon>
    </lineage>
</organism>
<evidence type="ECO:0000259" key="2">
    <source>
        <dbReference type="Pfam" id="PF01551"/>
    </source>
</evidence>
<dbReference type="GO" id="GO:0004222">
    <property type="term" value="F:metalloendopeptidase activity"/>
    <property type="evidence" value="ECO:0007669"/>
    <property type="project" value="TreeGrafter"/>
</dbReference>